<evidence type="ECO:0000313" key="5">
    <source>
        <dbReference type="Proteomes" id="UP001320148"/>
    </source>
</evidence>
<feature type="binding site" evidence="3">
    <location>
        <begin position="54"/>
        <end position="56"/>
    </location>
    <ligand>
        <name>substrate</name>
    </ligand>
</feature>
<keyword evidence="2 3" id="KW-0413">Isomerase</keyword>
<dbReference type="HAMAP" id="MF_01678">
    <property type="entry name" value="Salvage_MtnA"/>
    <property type="match status" value="1"/>
</dbReference>
<gene>
    <name evidence="3 4" type="primary">mtnA</name>
    <name evidence="4" type="ORF">DSLASN_39240</name>
</gene>
<name>A0ABM7PLI1_9BACT</name>
<organism evidence="4 5">
    <name type="scientific">Desulfoluna limicola</name>
    <dbReference type="NCBI Taxonomy" id="2810562"/>
    <lineage>
        <taxon>Bacteria</taxon>
        <taxon>Pseudomonadati</taxon>
        <taxon>Thermodesulfobacteriota</taxon>
        <taxon>Desulfobacteria</taxon>
        <taxon>Desulfobacterales</taxon>
        <taxon>Desulfolunaceae</taxon>
        <taxon>Desulfoluna</taxon>
    </lineage>
</organism>
<dbReference type="InterPro" id="IPR000649">
    <property type="entry name" value="IF-2B-related"/>
</dbReference>
<dbReference type="InterPro" id="IPR011559">
    <property type="entry name" value="Initiation_fac_2B_a/b/d"/>
</dbReference>
<accession>A0ABM7PLI1</accession>
<dbReference type="InterPro" id="IPR005251">
    <property type="entry name" value="IF-M1Pi"/>
</dbReference>
<dbReference type="InterPro" id="IPR042529">
    <property type="entry name" value="IF_2B-like_C"/>
</dbReference>
<protein>
    <recommendedName>
        <fullName evidence="3">Methylthioribose-1-phosphate isomerase</fullName>
        <shortName evidence="3">M1Pi</shortName>
        <shortName evidence="3">MTR-1-P isomerase</shortName>
        <ecNumber evidence="3">5.3.1.23</ecNumber>
    </recommendedName>
    <alternativeName>
        <fullName evidence="3">S-methyl-5-thioribose-1-phosphate isomerase</fullName>
    </alternativeName>
</protein>
<dbReference type="InterPro" id="IPR027363">
    <property type="entry name" value="M1Pi_N"/>
</dbReference>
<keyword evidence="1 3" id="KW-0028">Amino-acid biosynthesis</keyword>
<evidence type="ECO:0000256" key="3">
    <source>
        <dbReference type="HAMAP-Rule" id="MF_01678"/>
    </source>
</evidence>
<dbReference type="PANTHER" id="PTHR43475:SF1">
    <property type="entry name" value="METHYLTHIORIBOSE-1-PHOSPHATE ISOMERASE"/>
    <property type="match status" value="1"/>
</dbReference>
<dbReference type="NCBIfam" id="TIGR00524">
    <property type="entry name" value="eIF-2B_rel"/>
    <property type="match status" value="1"/>
</dbReference>
<feature type="binding site" evidence="3">
    <location>
        <position position="208"/>
    </location>
    <ligand>
        <name>substrate</name>
    </ligand>
</feature>
<comment type="pathway">
    <text evidence="3">Amino-acid biosynthesis; L-methionine biosynthesis via salvage pathway; L-methionine from S-methyl-5-thio-alpha-D-ribose 1-phosphate: step 1/6.</text>
</comment>
<evidence type="ECO:0000313" key="4">
    <source>
        <dbReference type="EMBL" id="BCS98292.1"/>
    </source>
</evidence>
<dbReference type="EMBL" id="AP024488">
    <property type="protein sequence ID" value="BCS98292.1"/>
    <property type="molecule type" value="Genomic_DNA"/>
</dbReference>
<reference evidence="4 5" key="1">
    <citation type="submission" date="2021-02" db="EMBL/GenBank/DDBJ databases">
        <title>Complete genome of Desulfoluna sp. strain ASN36.</title>
        <authorList>
            <person name="Takahashi A."/>
            <person name="Kojima H."/>
            <person name="Fukui M."/>
        </authorList>
    </citation>
    <scope>NUCLEOTIDE SEQUENCE [LARGE SCALE GENOMIC DNA]</scope>
    <source>
        <strain evidence="4 5">ASN36</strain>
    </source>
</reference>
<dbReference type="Gene3D" id="1.20.120.420">
    <property type="entry name" value="translation initiation factor eif-2b, domain 1"/>
    <property type="match status" value="1"/>
</dbReference>
<dbReference type="SUPFAM" id="SSF100950">
    <property type="entry name" value="NagB/RpiA/CoA transferase-like"/>
    <property type="match status" value="1"/>
</dbReference>
<feature type="active site" description="Proton donor" evidence="3">
    <location>
        <position position="249"/>
    </location>
</feature>
<comment type="function">
    <text evidence="3">Catalyzes the interconversion of methylthioribose-1-phosphate (MTR-1-P) into methylthioribulose-1-phosphate (MTRu-1-P).</text>
</comment>
<dbReference type="EC" id="5.3.1.23" evidence="3"/>
<keyword evidence="3" id="KW-0486">Methionine biosynthesis</keyword>
<dbReference type="PANTHER" id="PTHR43475">
    <property type="entry name" value="METHYLTHIORIBOSE-1-PHOSPHATE ISOMERASE"/>
    <property type="match status" value="1"/>
</dbReference>
<evidence type="ECO:0000256" key="1">
    <source>
        <dbReference type="ARBA" id="ARBA00022605"/>
    </source>
</evidence>
<dbReference type="NCBIfam" id="TIGR00512">
    <property type="entry name" value="salvage_mtnA"/>
    <property type="match status" value="1"/>
</dbReference>
<keyword evidence="5" id="KW-1185">Reference proteome</keyword>
<proteinExistence type="inferred from homology"/>
<sequence>MKVDGKEMRPIWLNSDNPLEVHVIDQRMLPHDLVIAPLKDVDDTIYAIQEMFVRGAPLIGATGAWAVYLACINAPGGGVSDAWLKGEADRLKASRPTAVNLAWAVDRMMARLAAIEGDGARVRAAREEAALITDEEAENCRRIGEFGVSLIEEISRKKKGETVHILTHCNAGWLACVEYGTATAPIYEAFNRGVDVHVWVDETRPLNQGARLTAWELGKHGVKHTIITDNAGGHLMQHGMVDIVITGTDRTTWTGDVANKIGTYLKALAAKDNGIPFWVALPSSTFDWEMEDGVKEIPIEVRNPDEVRYIQGQVDGKTVQVLVPPAGSACENHAFDVTPARLVTGFITERGLCKASRDGVLGLFPEKGKEASCN</sequence>
<dbReference type="RefSeq" id="WP_236889696.1">
    <property type="nucleotide sequence ID" value="NZ_AP024488.1"/>
</dbReference>
<evidence type="ECO:0000256" key="2">
    <source>
        <dbReference type="ARBA" id="ARBA00023235"/>
    </source>
</evidence>
<dbReference type="Proteomes" id="UP001320148">
    <property type="component" value="Chromosome"/>
</dbReference>
<dbReference type="Pfam" id="PF01008">
    <property type="entry name" value="IF-2B"/>
    <property type="match status" value="1"/>
</dbReference>
<feature type="site" description="Transition state stabilizer" evidence="3">
    <location>
        <position position="169"/>
    </location>
</feature>
<comment type="catalytic activity">
    <reaction evidence="3">
        <text>5-(methylsulfanyl)-alpha-D-ribose 1-phosphate = 5-(methylsulfanyl)-D-ribulose 1-phosphate</text>
        <dbReference type="Rhea" id="RHEA:19989"/>
        <dbReference type="ChEBI" id="CHEBI:58533"/>
        <dbReference type="ChEBI" id="CHEBI:58548"/>
        <dbReference type="EC" id="5.3.1.23"/>
    </reaction>
</comment>
<dbReference type="NCBIfam" id="NF004326">
    <property type="entry name" value="PRK05720.1"/>
    <property type="match status" value="1"/>
</dbReference>
<feature type="binding site" evidence="3">
    <location>
        <begin position="259"/>
        <end position="260"/>
    </location>
    <ligand>
        <name>substrate</name>
    </ligand>
</feature>
<dbReference type="Gene3D" id="3.40.50.10470">
    <property type="entry name" value="Translation initiation factor eif-2b, domain 2"/>
    <property type="match status" value="1"/>
</dbReference>
<feature type="binding site" evidence="3">
    <location>
        <position position="95"/>
    </location>
    <ligand>
        <name>substrate</name>
    </ligand>
</feature>
<dbReference type="GO" id="GO:0016853">
    <property type="term" value="F:isomerase activity"/>
    <property type="evidence" value="ECO:0007669"/>
    <property type="project" value="UniProtKB-KW"/>
</dbReference>
<dbReference type="InterPro" id="IPR037171">
    <property type="entry name" value="NagB/RpiA_transferase-like"/>
</dbReference>
<comment type="similarity">
    <text evidence="3">Belongs to the EIF-2B alpha/beta/delta subunits family. MtnA subfamily.</text>
</comment>